<gene>
    <name evidence="1" type="ORF">CGI_10003595</name>
</gene>
<dbReference type="AlphaFoldDB" id="K1PS31"/>
<name>K1PS31_MAGGI</name>
<accession>K1PS31</accession>
<reference evidence="1" key="1">
    <citation type="journal article" date="2012" name="Nature">
        <title>The oyster genome reveals stress adaptation and complexity of shell formation.</title>
        <authorList>
            <person name="Zhang G."/>
            <person name="Fang X."/>
            <person name="Guo X."/>
            <person name="Li L."/>
            <person name="Luo R."/>
            <person name="Xu F."/>
            <person name="Yang P."/>
            <person name="Zhang L."/>
            <person name="Wang X."/>
            <person name="Qi H."/>
            <person name="Xiong Z."/>
            <person name="Que H."/>
            <person name="Xie Y."/>
            <person name="Holland P.W."/>
            <person name="Paps J."/>
            <person name="Zhu Y."/>
            <person name="Wu F."/>
            <person name="Chen Y."/>
            <person name="Wang J."/>
            <person name="Peng C."/>
            <person name="Meng J."/>
            <person name="Yang L."/>
            <person name="Liu J."/>
            <person name="Wen B."/>
            <person name="Zhang N."/>
            <person name="Huang Z."/>
            <person name="Zhu Q."/>
            <person name="Feng Y."/>
            <person name="Mount A."/>
            <person name="Hedgecock D."/>
            <person name="Xu Z."/>
            <person name="Liu Y."/>
            <person name="Domazet-Loso T."/>
            <person name="Du Y."/>
            <person name="Sun X."/>
            <person name="Zhang S."/>
            <person name="Liu B."/>
            <person name="Cheng P."/>
            <person name="Jiang X."/>
            <person name="Li J."/>
            <person name="Fan D."/>
            <person name="Wang W."/>
            <person name="Fu W."/>
            <person name="Wang T."/>
            <person name="Wang B."/>
            <person name="Zhang J."/>
            <person name="Peng Z."/>
            <person name="Li Y."/>
            <person name="Li N."/>
            <person name="Wang J."/>
            <person name="Chen M."/>
            <person name="He Y."/>
            <person name="Tan F."/>
            <person name="Song X."/>
            <person name="Zheng Q."/>
            <person name="Huang R."/>
            <person name="Yang H."/>
            <person name="Du X."/>
            <person name="Chen L."/>
            <person name="Yang M."/>
            <person name="Gaffney P.M."/>
            <person name="Wang S."/>
            <person name="Luo L."/>
            <person name="She Z."/>
            <person name="Ming Y."/>
            <person name="Huang W."/>
            <person name="Zhang S."/>
            <person name="Huang B."/>
            <person name="Zhang Y."/>
            <person name="Qu T."/>
            <person name="Ni P."/>
            <person name="Miao G."/>
            <person name="Wang J."/>
            <person name="Wang Q."/>
            <person name="Steinberg C.E."/>
            <person name="Wang H."/>
            <person name="Li N."/>
            <person name="Qian L."/>
            <person name="Zhang G."/>
            <person name="Li Y."/>
            <person name="Yang H."/>
            <person name="Liu X."/>
            <person name="Wang J."/>
            <person name="Yin Y."/>
            <person name="Wang J."/>
        </authorList>
    </citation>
    <scope>NUCLEOTIDE SEQUENCE [LARGE SCALE GENOMIC DNA]</scope>
    <source>
        <strain evidence="1">05x7-T-G4-1.051#20</strain>
    </source>
</reference>
<dbReference type="InParanoid" id="K1PS31"/>
<dbReference type="HOGENOM" id="CLU_2592091_0_0_1"/>
<protein>
    <submittedName>
        <fullName evidence="1">Uncharacterized protein</fullName>
    </submittedName>
</protein>
<evidence type="ECO:0000313" key="1">
    <source>
        <dbReference type="EMBL" id="EKC21669.1"/>
    </source>
</evidence>
<sequence length="80" mass="8754">MIHFIMKKREPTKMGCAASAETKKTGPEYGQYSMLGNYHQKKEEPVPQQQTNGGPPAAPVDDQLYHTDTEDEIDAAASSG</sequence>
<organism evidence="1">
    <name type="scientific">Magallana gigas</name>
    <name type="common">Pacific oyster</name>
    <name type="synonym">Crassostrea gigas</name>
    <dbReference type="NCBI Taxonomy" id="29159"/>
    <lineage>
        <taxon>Eukaryota</taxon>
        <taxon>Metazoa</taxon>
        <taxon>Spiralia</taxon>
        <taxon>Lophotrochozoa</taxon>
        <taxon>Mollusca</taxon>
        <taxon>Bivalvia</taxon>
        <taxon>Autobranchia</taxon>
        <taxon>Pteriomorphia</taxon>
        <taxon>Ostreida</taxon>
        <taxon>Ostreoidea</taxon>
        <taxon>Ostreidae</taxon>
        <taxon>Magallana</taxon>
    </lineage>
</organism>
<proteinExistence type="predicted"/>
<dbReference type="EMBL" id="JH818719">
    <property type="protein sequence ID" value="EKC21669.1"/>
    <property type="molecule type" value="Genomic_DNA"/>
</dbReference>